<reference evidence="1" key="1">
    <citation type="journal article" date="2021" name="Microb. Physiol.">
        <title>Proteogenomic Insights into the Physiology of Marine, Sulfate-Reducing, Filamentous Desulfonema limicola and Desulfonema magnum.</title>
        <authorList>
            <person name="Schnaars V."/>
            <person name="Wohlbrand L."/>
            <person name="Scheve S."/>
            <person name="Hinrichs C."/>
            <person name="Reinhardt R."/>
            <person name="Rabus R."/>
        </authorList>
    </citation>
    <scope>NUCLEOTIDE SEQUENCE</scope>
    <source>
        <strain evidence="1">4be13</strain>
    </source>
</reference>
<proteinExistence type="predicted"/>
<dbReference type="AlphaFoldDB" id="A0A975BQU1"/>
<protein>
    <submittedName>
        <fullName evidence="1">Uncharacterized protein</fullName>
    </submittedName>
</protein>
<dbReference type="EMBL" id="CP061800">
    <property type="protein sequence ID" value="QTA89946.1"/>
    <property type="molecule type" value="Genomic_DNA"/>
</dbReference>
<name>A0A975BQU1_9BACT</name>
<evidence type="ECO:0000313" key="2">
    <source>
        <dbReference type="Proteomes" id="UP000663722"/>
    </source>
</evidence>
<sequence length="47" mass="5495">MISSFNQIILDQSILLSELFICAEKYGICYDFTIKNNTVHFFLAFDK</sequence>
<dbReference type="Proteomes" id="UP000663722">
    <property type="component" value="Chromosome"/>
</dbReference>
<evidence type="ECO:0000313" key="1">
    <source>
        <dbReference type="EMBL" id="QTA89946.1"/>
    </source>
</evidence>
<keyword evidence="2" id="KW-1185">Reference proteome</keyword>
<organism evidence="1 2">
    <name type="scientific">Desulfonema magnum</name>
    <dbReference type="NCBI Taxonomy" id="45655"/>
    <lineage>
        <taxon>Bacteria</taxon>
        <taxon>Pseudomonadati</taxon>
        <taxon>Thermodesulfobacteriota</taxon>
        <taxon>Desulfobacteria</taxon>
        <taxon>Desulfobacterales</taxon>
        <taxon>Desulfococcaceae</taxon>
        <taxon>Desulfonema</taxon>
    </lineage>
</organism>
<dbReference type="KEGG" id="dmm:dnm_060050"/>
<gene>
    <name evidence="1" type="ORF">dnm_060050</name>
</gene>
<accession>A0A975BQU1</accession>